<dbReference type="AlphaFoldDB" id="A0AAV1DSI7"/>
<evidence type="ECO:0000256" key="4">
    <source>
        <dbReference type="ARBA" id="ARBA00022701"/>
    </source>
</evidence>
<feature type="compositionally biased region" description="Basic and acidic residues" evidence="6">
    <location>
        <begin position="146"/>
        <end position="158"/>
    </location>
</feature>
<dbReference type="GO" id="GO:0008017">
    <property type="term" value="F:microtubule binding"/>
    <property type="evidence" value="ECO:0007669"/>
    <property type="project" value="TreeGrafter"/>
</dbReference>
<organism evidence="8 9">
    <name type="scientific">Oldenlandia corymbosa var. corymbosa</name>
    <dbReference type="NCBI Taxonomy" id="529605"/>
    <lineage>
        <taxon>Eukaryota</taxon>
        <taxon>Viridiplantae</taxon>
        <taxon>Streptophyta</taxon>
        <taxon>Embryophyta</taxon>
        <taxon>Tracheophyta</taxon>
        <taxon>Spermatophyta</taxon>
        <taxon>Magnoliopsida</taxon>
        <taxon>eudicotyledons</taxon>
        <taxon>Gunneridae</taxon>
        <taxon>Pentapetalae</taxon>
        <taxon>asterids</taxon>
        <taxon>lamiids</taxon>
        <taxon>Gentianales</taxon>
        <taxon>Rubiaceae</taxon>
        <taxon>Rubioideae</taxon>
        <taxon>Spermacoceae</taxon>
        <taxon>Hedyotis-Oldenlandia complex</taxon>
        <taxon>Oldenlandia</taxon>
    </lineage>
</organism>
<feature type="region of interest" description="Disordered" evidence="6">
    <location>
        <begin position="132"/>
        <end position="201"/>
    </location>
</feature>
<dbReference type="Proteomes" id="UP001161247">
    <property type="component" value="Chromosome 6"/>
</dbReference>
<dbReference type="GO" id="GO:0060236">
    <property type="term" value="P:regulation of mitotic spindle organization"/>
    <property type="evidence" value="ECO:0007669"/>
    <property type="project" value="InterPro"/>
</dbReference>
<dbReference type="InterPro" id="IPR027329">
    <property type="entry name" value="TPX2_C"/>
</dbReference>
<feature type="compositionally biased region" description="Basic and acidic residues" evidence="6">
    <location>
        <begin position="15"/>
        <end position="35"/>
    </location>
</feature>
<feature type="compositionally biased region" description="Basic and acidic residues" evidence="6">
    <location>
        <begin position="170"/>
        <end position="184"/>
    </location>
</feature>
<evidence type="ECO:0000256" key="5">
    <source>
        <dbReference type="ARBA" id="ARBA00023212"/>
    </source>
</evidence>
<reference evidence="8" key="1">
    <citation type="submission" date="2023-03" db="EMBL/GenBank/DDBJ databases">
        <authorList>
            <person name="Julca I."/>
        </authorList>
    </citation>
    <scope>NUCLEOTIDE SEQUENCE</scope>
</reference>
<feature type="compositionally biased region" description="Polar residues" evidence="6">
    <location>
        <begin position="36"/>
        <end position="60"/>
    </location>
</feature>
<protein>
    <submittedName>
        <fullName evidence="8">OLC1v1009703C1</fullName>
    </submittedName>
</protein>
<dbReference type="InterPro" id="IPR009675">
    <property type="entry name" value="TPX2_fam"/>
</dbReference>
<dbReference type="GO" id="GO:0090307">
    <property type="term" value="P:mitotic spindle assembly"/>
    <property type="evidence" value="ECO:0007669"/>
    <property type="project" value="TreeGrafter"/>
</dbReference>
<sequence length="539" mass="60620">MDLKVKSTGSVTPGKDSKLVRSKTDESIRSMENRDPNLSSPGMKATNSPSVKSATKGQKSSAKKCHNSPNLMASPPNKNKIRERRFVVAKKNSKSGKVNSSAAVVCKCGNKGVKCVCVAYESLRASQEEFFKNRGASVEDDDDGNGLEKSDGTEERQSDTQNRQGNVRGFGDKVFDDGSDPKDEQDGDESSSEIAVANTVKRRRDKLMEAARQSVPEAGSGRVLHLVKAFEQLLTIPKSTDSEENDEKEKKDSKKGTKWALPGLQSPSVPETQVSSSSFCPSDFLLTSESLGLDSRVNSSLDSSQGSFSFSSRMSDGSRRSRRNSAESSGTFSRRQWKRKQQLRTTSQKPFRLRTEQRGSCKQEEFFKKLKQKMEEEEKMRIPIAQGLPWTTDEPECLVKPPVKETTVPVDLMLHSDIRAVERAEFDHQVAEKLSLIEEYKMERERQQKLAEEEEIRRLRKELVPKAQPMPYFDRPFIPRRYSKLISVSAGQRNIRLYQENPSFMHINKRRSNVACRGTNFAQVSNEGKGIIENLEEQV</sequence>
<dbReference type="GO" id="GO:0030295">
    <property type="term" value="F:protein kinase activator activity"/>
    <property type="evidence" value="ECO:0007669"/>
    <property type="project" value="TreeGrafter"/>
</dbReference>
<proteinExistence type="inferred from homology"/>
<keyword evidence="5" id="KW-0206">Cytoskeleton</keyword>
<feature type="region of interest" description="Disordered" evidence="6">
    <location>
        <begin position="295"/>
        <end position="358"/>
    </location>
</feature>
<evidence type="ECO:0000256" key="6">
    <source>
        <dbReference type="SAM" id="MobiDB-lite"/>
    </source>
</evidence>
<name>A0AAV1DSI7_OLDCO</name>
<comment type="subcellular location">
    <subcellularLocation>
        <location evidence="1">Cytoplasm</location>
        <location evidence="1">Cytoskeleton</location>
    </subcellularLocation>
</comment>
<accession>A0AAV1DSI7</accession>
<feature type="region of interest" description="Disordered" evidence="6">
    <location>
        <begin position="1"/>
        <end position="82"/>
    </location>
</feature>
<evidence type="ECO:0000259" key="7">
    <source>
        <dbReference type="Pfam" id="PF06886"/>
    </source>
</evidence>
<evidence type="ECO:0000256" key="3">
    <source>
        <dbReference type="ARBA" id="ARBA00022490"/>
    </source>
</evidence>
<dbReference type="EMBL" id="OX459123">
    <property type="protein sequence ID" value="CAI9109799.1"/>
    <property type="molecule type" value="Genomic_DNA"/>
</dbReference>
<evidence type="ECO:0000313" key="9">
    <source>
        <dbReference type="Proteomes" id="UP001161247"/>
    </source>
</evidence>
<dbReference type="GO" id="GO:0005819">
    <property type="term" value="C:spindle"/>
    <property type="evidence" value="ECO:0007669"/>
    <property type="project" value="InterPro"/>
</dbReference>
<evidence type="ECO:0000256" key="2">
    <source>
        <dbReference type="ARBA" id="ARBA00005885"/>
    </source>
</evidence>
<feature type="compositionally biased region" description="Low complexity" evidence="6">
    <location>
        <begin position="298"/>
        <end position="315"/>
    </location>
</feature>
<evidence type="ECO:0000256" key="1">
    <source>
        <dbReference type="ARBA" id="ARBA00004245"/>
    </source>
</evidence>
<feature type="compositionally biased region" description="Polar residues" evidence="6">
    <location>
        <begin position="265"/>
        <end position="278"/>
    </location>
</feature>
<keyword evidence="3" id="KW-0963">Cytoplasm</keyword>
<gene>
    <name evidence="8" type="ORF">OLC1_LOCUS17602</name>
</gene>
<dbReference type="GO" id="GO:0005880">
    <property type="term" value="C:nuclear microtubule"/>
    <property type="evidence" value="ECO:0007669"/>
    <property type="project" value="TreeGrafter"/>
</dbReference>
<keyword evidence="9" id="KW-1185">Reference proteome</keyword>
<comment type="similarity">
    <text evidence="2">Belongs to the TPX2 family.</text>
</comment>
<evidence type="ECO:0000313" key="8">
    <source>
        <dbReference type="EMBL" id="CAI9109799.1"/>
    </source>
</evidence>
<keyword evidence="4" id="KW-0493">Microtubule</keyword>
<dbReference type="PANTHER" id="PTHR14326">
    <property type="entry name" value="TARGETING PROTEIN FOR XKLP2"/>
    <property type="match status" value="1"/>
</dbReference>
<dbReference type="Pfam" id="PF06886">
    <property type="entry name" value="TPX2"/>
    <property type="match status" value="1"/>
</dbReference>
<feature type="region of interest" description="Disordered" evidence="6">
    <location>
        <begin position="234"/>
        <end position="278"/>
    </location>
</feature>
<feature type="domain" description="TPX2 C-terminal" evidence="7">
    <location>
        <begin position="414"/>
        <end position="483"/>
    </location>
</feature>
<dbReference type="PANTHER" id="PTHR14326:SF58">
    <property type="entry name" value="TPX2 (TARGETING PROTEIN FOR XKLP2) PROTEIN FAMILY"/>
    <property type="match status" value="1"/>
</dbReference>